<accession>T0ZDD5</accession>
<reference evidence="1" key="1">
    <citation type="submission" date="2013-08" db="EMBL/GenBank/DDBJ databases">
        <authorList>
            <person name="Mendez C."/>
            <person name="Richter M."/>
            <person name="Ferrer M."/>
            <person name="Sanchez J."/>
        </authorList>
    </citation>
    <scope>NUCLEOTIDE SEQUENCE</scope>
</reference>
<evidence type="ECO:0000313" key="1">
    <source>
        <dbReference type="EMBL" id="EQD46131.1"/>
    </source>
</evidence>
<organism evidence="1">
    <name type="scientific">mine drainage metagenome</name>
    <dbReference type="NCBI Taxonomy" id="410659"/>
    <lineage>
        <taxon>unclassified sequences</taxon>
        <taxon>metagenomes</taxon>
        <taxon>ecological metagenomes</taxon>
    </lineage>
</organism>
<proteinExistence type="predicted"/>
<dbReference type="InterPro" id="IPR011101">
    <property type="entry name" value="DUF5131"/>
</dbReference>
<sequence length="100" mass="11235">MLGWNQAIHSGIKFISFEPLLGDIGEVDLTGISWIIIGGESGTNHRPMEIEWARNLVKQAKEQGVAVWMKQLGGFKPGGNLEDFPEDLRIREFPKMGDKR</sequence>
<name>T0ZDD5_9ZZZZ</name>
<dbReference type="AlphaFoldDB" id="T0ZDD5"/>
<gene>
    <name evidence="1" type="ORF">B1A_14720</name>
</gene>
<comment type="caution">
    <text evidence="1">The sequence shown here is derived from an EMBL/GenBank/DDBJ whole genome shotgun (WGS) entry which is preliminary data.</text>
</comment>
<dbReference type="EMBL" id="AUZX01010812">
    <property type="protein sequence ID" value="EQD46131.1"/>
    <property type="molecule type" value="Genomic_DNA"/>
</dbReference>
<dbReference type="Pfam" id="PF07505">
    <property type="entry name" value="DUF5131"/>
    <property type="match status" value="1"/>
</dbReference>
<reference evidence="1" key="2">
    <citation type="journal article" date="2014" name="ISME J.">
        <title>Microbial stratification in low pH oxic and suboxic macroscopic growths along an acid mine drainage.</title>
        <authorList>
            <person name="Mendez-Garcia C."/>
            <person name="Mesa V."/>
            <person name="Sprenger R.R."/>
            <person name="Richter M."/>
            <person name="Diez M.S."/>
            <person name="Solano J."/>
            <person name="Bargiela R."/>
            <person name="Golyshina O.V."/>
            <person name="Manteca A."/>
            <person name="Ramos J.L."/>
            <person name="Gallego J.R."/>
            <person name="Llorente I."/>
            <person name="Martins Dos Santos V.A."/>
            <person name="Jensen O.N."/>
            <person name="Pelaez A.I."/>
            <person name="Sanchez J."/>
            <person name="Ferrer M."/>
        </authorList>
    </citation>
    <scope>NUCLEOTIDE SEQUENCE</scope>
</reference>
<protein>
    <submittedName>
        <fullName evidence="1">Phage Gp37Gp68</fullName>
    </submittedName>
</protein>